<dbReference type="EMBL" id="MIGC01004366">
    <property type="protein sequence ID" value="PHJ18165.1"/>
    <property type="molecule type" value="Genomic_DNA"/>
</dbReference>
<dbReference type="AlphaFoldDB" id="A0A2C6KNS1"/>
<dbReference type="VEuPathDB" id="ToxoDB:CSUI_008008"/>
<reference evidence="2 3" key="1">
    <citation type="journal article" date="2017" name="Int. J. Parasitol.">
        <title>The genome of the protozoan parasite Cystoisospora suis and a reverse vaccinology approach to identify vaccine candidates.</title>
        <authorList>
            <person name="Palmieri N."/>
            <person name="Shrestha A."/>
            <person name="Ruttkowski B."/>
            <person name="Beck T."/>
            <person name="Vogl C."/>
            <person name="Tomley F."/>
            <person name="Blake D.P."/>
            <person name="Joachim A."/>
        </authorList>
    </citation>
    <scope>NUCLEOTIDE SEQUENCE [LARGE SCALE GENOMIC DNA]</scope>
    <source>
        <strain evidence="2 3">Wien I</strain>
    </source>
</reference>
<accession>A0A2C6KNS1</accession>
<proteinExistence type="predicted"/>
<dbReference type="RefSeq" id="XP_067919874.1">
    <property type="nucleotide sequence ID" value="XM_068068148.1"/>
</dbReference>
<gene>
    <name evidence="2" type="ORF">CSUI_008008</name>
</gene>
<protein>
    <submittedName>
        <fullName evidence="2">Uncharacterized protein</fullName>
    </submittedName>
</protein>
<dbReference type="GeneID" id="94431359"/>
<organism evidence="2 3">
    <name type="scientific">Cystoisospora suis</name>
    <dbReference type="NCBI Taxonomy" id="483139"/>
    <lineage>
        <taxon>Eukaryota</taxon>
        <taxon>Sar</taxon>
        <taxon>Alveolata</taxon>
        <taxon>Apicomplexa</taxon>
        <taxon>Conoidasida</taxon>
        <taxon>Coccidia</taxon>
        <taxon>Eucoccidiorida</taxon>
        <taxon>Eimeriorina</taxon>
        <taxon>Sarcocystidae</taxon>
        <taxon>Cystoisospora</taxon>
    </lineage>
</organism>
<keyword evidence="3" id="KW-1185">Reference proteome</keyword>
<feature type="region of interest" description="Disordered" evidence="1">
    <location>
        <begin position="93"/>
        <end position="127"/>
    </location>
</feature>
<dbReference type="Proteomes" id="UP000221165">
    <property type="component" value="Unassembled WGS sequence"/>
</dbReference>
<sequence>MLLHPAPVVVPHEHISFHLLPLLAPAPQSPSATSALHAPGYRVGVSSQAAGRLQAQWGASPLPPQHCGRFCTSSPDKPAGLMSNFLSCKRTGAHSQAVPSHTRRDLYSPTRSIRGFLAPNPHSSGKS</sequence>
<evidence type="ECO:0000313" key="2">
    <source>
        <dbReference type="EMBL" id="PHJ18165.1"/>
    </source>
</evidence>
<comment type="caution">
    <text evidence="2">The sequence shown here is derived from an EMBL/GenBank/DDBJ whole genome shotgun (WGS) entry which is preliminary data.</text>
</comment>
<evidence type="ECO:0000256" key="1">
    <source>
        <dbReference type="SAM" id="MobiDB-lite"/>
    </source>
</evidence>
<name>A0A2C6KNS1_9APIC</name>
<evidence type="ECO:0000313" key="3">
    <source>
        <dbReference type="Proteomes" id="UP000221165"/>
    </source>
</evidence>